<reference evidence="6" key="1">
    <citation type="submission" date="2022-07" db="EMBL/GenBank/DDBJ databases">
        <title>The genome of Lyophyllum shimeji provides insight into the initial evolution of ectomycorrhizal fungal genome.</title>
        <authorList>
            <person name="Kobayashi Y."/>
            <person name="Shibata T."/>
            <person name="Hirakawa H."/>
            <person name="Shigenobu S."/>
            <person name="Nishiyama T."/>
            <person name="Yamada A."/>
            <person name="Hasebe M."/>
            <person name="Kawaguchi M."/>
        </authorList>
    </citation>
    <scope>NUCLEOTIDE SEQUENCE</scope>
    <source>
        <strain evidence="6">AT787</strain>
    </source>
</reference>
<dbReference type="Gene3D" id="1.20.120.550">
    <property type="entry name" value="Membrane associated eicosanoid/glutathione metabolism-like domain"/>
    <property type="match status" value="1"/>
</dbReference>
<evidence type="ECO:0000256" key="2">
    <source>
        <dbReference type="ARBA" id="ARBA00022692"/>
    </source>
</evidence>
<dbReference type="InterPro" id="IPR023352">
    <property type="entry name" value="MAPEG-like_dom_sf"/>
</dbReference>
<evidence type="ECO:0000256" key="1">
    <source>
        <dbReference type="ARBA" id="ARBA00004370"/>
    </source>
</evidence>
<dbReference type="Pfam" id="PF01124">
    <property type="entry name" value="MAPEG"/>
    <property type="match status" value="1"/>
</dbReference>
<keyword evidence="3 5" id="KW-1133">Transmembrane helix</keyword>
<evidence type="ECO:0000256" key="3">
    <source>
        <dbReference type="ARBA" id="ARBA00022989"/>
    </source>
</evidence>
<dbReference type="AlphaFoldDB" id="A0A9P3US94"/>
<comment type="caution">
    <text evidence="6">The sequence shown here is derived from an EMBL/GenBank/DDBJ whole genome shotgun (WGS) entry which is preliminary data.</text>
</comment>
<name>A0A9P3US94_LYOSH</name>
<dbReference type="InterPro" id="IPR001129">
    <property type="entry name" value="Membr-assoc_MAPEG"/>
</dbReference>
<keyword evidence="4 5" id="KW-0472">Membrane</keyword>
<evidence type="ECO:0000313" key="6">
    <source>
        <dbReference type="EMBL" id="GLB42190.1"/>
    </source>
</evidence>
<comment type="subcellular location">
    <subcellularLocation>
        <location evidence="1">Membrane</location>
    </subcellularLocation>
</comment>
<dbReference type="GO" id="GO:0016020">
    <property type="term" value="C:membrane"/>
    <property type="evidence" value="ECO:0007669"/>
    <property type="project" value="UniProtKB-SubCell"/>
</dbReference>
<dbReference type="SUPFAM" id="SSF161084">
    <property type="entry name" value="MAPEG domain-like"/>
    <property type="match status" value="1"/>
</dbReference>
<feature type="transmembrane region" description="Helical" evidence="5">
    <location>
        <begin position="6"/>
        <end position="26"/>
    </location>
</feature>
<protein>
    <submittedName>
        <fullName evidence="6">MAPEG family protein</fullName>
    </submittedName>
</protein>
<keyword evidence="2 5" id="KW-0812">Transmembrane</keyword>
<dbReference type="PANTHER" id="PTHR35371:SF1">
    <property type="entry name" value="BLR7753 PROTEIN"/>
    <property type="match status" value="1"/>
</dbReference>
<dbReference type="OrthoDB" id="2122304at2759"/>
<feature type="transmembrane region" description="Helical" evidence="5">
    <location>
        <begin position="126"/>
        <end position="147"/>
    </location>
</feature>
<dbReference type="PANTHER" id="PTHR35371">
    <property type="entry name" value="INNER MEMBRANE PROTEIN"/>
    <property type="match status" value="1"/>
</dbReference>
<proteinExistence type="predicted"/>
<accession>A0A9P3US94</accession>
<gene>
    <name evidence="6" type="ORF">LshimejAT787_1102050</name>
</gene>
<keyword evidence="7" id="KW-1185">Reference proteome</keyword>
<organism evidence="6 7">
    <name type="scientific">Lyophyllum shimeji</name>
    <name type="common">Hon-shimeji</name>
    <name type="synonym">Tricholoma shimeji</name>
    <dbReference type="NCBI Taxonomy" id="47721"/>
    <lineage>
        <taxon>Eukaryota</taxon>
        <taxon>Fungi</taxon>
        <taxon>Dikarya</taxon>
        <taxon>Basidiomycota</taxon>
        <taxon>Agaricomycotina</taxon>
        <taxon>Agaricomycetes</taxon>
        <taxon>Agaricomycetidae</taxon>
        <taxon>Agaricales</taxon>
        <taxon>Tricholomatineae</taxon>
        <taxon>Lyophyllaceae</taxon>
        <taxon>Lyophyllum</taxon>
    </lineage>
</organism>
<dbReference type="EMBL" id="BRPK01000011">
    <property type="protein sequence ID" value="GLB42190.1"/>
    <property type="molecule type" value="Genomic_DNA"/>
</dbReference>
<evidence type="ECO:0000256" key="4">
    <source>
        <dbReference type="ARBA" id="ARBA00023136"/>
    </source>
</evidence>
<sequence length="157" mass="17466">MSLSSSSPLSLYSIPIVWFLGFYPNVLKGRLLVKTIGFNNVQPRDNVARLERHKDAEKVSAEIAAKARRLEAAHLNGTETFPLWGIAVLAGNYARMDNETLNKLALSYAVLRIAFNYIYANQTTRFQALLRSAVWTAATSIPLYILVKAANIVRLGL</sequence>
<evidence type="ECO:0000256" key="5">
    <source>
        <dbReference type="SAM" id="Phobius"/>
    </source>
</evidence>
<evidence type="ECO:0000313" key="7">
    <source>
        <dbReference type="Proteomes" id="UP001063166"/>
    </source>
</evidence>
<dbReference type="Proteomes" id="UP001063166">
    <property type="component" value="Unassembled WGS sequence"/>
</dbReference>